<evidence type="ECO:0000313" key="6">
    <source>
        <dbReference type="Proteomes" id="UP000232883"/>
    </source>
</evidence>
<keyword evidence="2" id="KW-0238">DNA-binding</keyword>
<feature type="domain" description="HTH araC/xylS-type" evidence="4">
    <location>
        <begin position="174"/>
        <end position="270"/>
    </location>
</feature>
<dbReference type="InterPro" id="IPR009057">
    <property type="entry name" value="Homeodomain-like_sf"/>
</dbReference>
<dbReference type="OrthoDB" id="799767at2"/>
<dbReference type="InterPro" id="IPR018062">
    <property type="entry name" value="HTH_AraC-typ_CS"/>
</dbReference>
<dbReference type="PROSITE" id="PS00041">
    <property type="entry name" value="HTH_ARAC_FAMILY_1"/>
    <property type="match status" value="1"/>
</dbReference>
<dbReference type="AlphaFoldDB" id="A0A2K8YYD4"/>
<evidence type="ECO:0000256" key="1">
    <source>
        <dbReference type="ARBA" id="ARBA00023015"/>
    </source>
</evidence>
<dbReference type="GO" id="GO:0043565">
    <property type="term" value="F:sequence-specific DNA binding"/>
    <property type="evidence" value="ECO:0007669"/>
    <property type="project" value="InterPro"/>
</dbReference>
<keyword evidence="3" id="KW-0804">Transcription</keyword>
<gene>
    <name evidence="5" type="ORF">CWM47_12855</name>
</gene>
<dbReference type="GO" id="GO:0003700">
    <property type="term" value="F:DNA-binding transcription factor activity"/>
    <property type="evidence" value="ECO:0007669"/>
    <property type="project" value="InterPro"/>
</dbReference>
<dbReference type="InterPro" id="IPR053142">
    <property type="entry name" value="PchR_regulatory_protein"/>
</dbReference>
<dbReference type="Pfam" id="PF12833">
    <property type="entry name" value="HTH_18"/>
    <property type="match status" value="1"/>
</dbReference>
<dbReference type="KEGG" id="spir:CWM47_12855"/>
<proteinExistence type="predicted"/>
<sequence length="270" mass="31808">MIGAMIFLKFRFFDRANPIQSADYKWLIDECFWDFSSNSTFVGSLNEQEEEWNAIVNTLTREVNGSYLLLGVVADQSPFIGAAINLEWLCTQIDSLETIKQKVSAVADNWLSESSIFKLKYRLFQQEYFMTTQKQLLKKNYFFQFLYDFIVDIQINKVFKEPQNFKIVEFRKIQEIEKELVKNIEIPIIPVREMARMAGMSVSKFKLLFFEIYGESPHQYILDKKLLYARKLLQTGQYSITQIAYKLGYNHPSGFTRIYKKKFNSPPSEI</sequence>
<evidence type="ECO:0000313" key="5">
    <source>
        <dbReference type="EMBL" id="AUD02646.1"/>
    </source>
</evidence>
<dbReference type="EMBL" id="CP025096">
    <property type="protein sequence ID" value="AUD02646.1"/>
    <property type="molecule type" value="Genomic_DNA"/>
</dbReference>
<dbReference type="InterPro" id="IPR018060">
    <property type="entry name" value="HTH_AraC"/>
</dbReference>
<dbReference type="SMART" id="SM00342">
    <property type="entry name" value="HTH_ARAC"/>
    <property type="match status" value="1"/>
</dbReference>
<evidence type="ECO:0000256" key="2">
    <source>
        <dbReference type="ARBA" id="ARBA00023125"/>
    </source>
</evidence>
<reference evidence="5 6" key="1">
    <citation type="submission" date="2017-11" db="EMBL/GenBank/DDBJ databases">
        <title>Taxonomic description and genome sequences of Spirosoma HA7 sp. nov., isolated from pollen microhabitat of Corylus avellana.</title>
        <authorList>
            <person name="Ambika Manirajan B."/>
            <person name="Suarez C."/>
            <person name="Ratering S."/>
            <person name="Geissler-Plaum R."/>
            <person name="Cardinale M."/>
            <person name="Sylvia S."/>
        </authorList>
    </citation>
    <scope>NUCLEOTIDE SEQUENCE [LARGE SCALE GENOMIC DNA]</scope>
    <source>
        <strain evidence="5 6">HA7</strain>
    </source>
</reference>
<dbReference type="Gene3D" id="1.10.10.60">
    <property type="entry name" value="Homeodomain-like"/>
    <property type="match status" value="2"/>
</dbReference>
<keyword evidence="1" id="KW-0805">Transcription regulation</keyword>
<name>A0A2K8YYD4_9BACT</name>
<dbReference type="PROSITE" id="PS01124">
    <property type="entry name" value="HTH_ARAC_FAMILY_2"/>
    <property type="match status" value="1"/>
</dbReference>
<dbReference type="Proteomes" id="UP000232883">
    <property type="component" value="Chromosome"/>
</dbReference>
<dbReference type="RefSeq" id="WP_100988363.1">
    <property type="nucleotide sequence ID" value="NZ_CP025096.1"/>
</dbReference>
<evidence type="ECO:0000256" key="3">
    <source>
        <dbReference type="ARBA" id="ARBA00023163"/>
    </source>
</evidence>
<dbReference type="PANTHER" id="PTHR47893">
    <property type="entry name" value="REGULATORY PROTEIN PCHR"/>
    <property type="match status" value="1"/>
</dbReference>
<accession>A0A2K8YYD4</accession>
<evidence type="ECO:0000259" key="4">
    <source>
        <dbReference type="PROSITE" id="PS01124"/>
    </source>
</evidence>
<keyword evidence="6" id="KW-1185">Reference proteome</keyword>
<organism evidence="5 6">
    <name type="scientific">Spirosoma pollinicola</name>
    <dbReference type="NCBI Taxonomy" id="2057025"/>
    <lineage>
        <taxon>Bacteria</taxon>
        <taxon>Pseudomonadati</taxon>
        <taxon>Bacteroidota</taxon>
        <taxon>Cytophagia</taxon>
        <taxon>Cytophagales</taxon>
        <taxon>Cytophagaceae</taxon>
        <taxon>Spirosoma</taxon>
    </lineage>
</organism>
<dbReference type="InterPro" id="IPR020449">
    <property type="entry name" value="Tscrpt_reg_AraC-type_HTH"/>
</dbReference>
<dbReference type="SUPFAM" id="SSF46689">
    <property type="entry name" value="Homeodomain-like"/>
    <property type="match status" value="1"/>
</dbReference>
<dbReference type="PRINTS" id="PR00032">
    <property type="entry name" value="HTHARAC"/>
</dbReference>
<protein>
    <recommendedName>
        <fullName evidence="4">HTH araC/xylS-type domain-containing protein</fullName>
    </recommendedName>
</protein>
<dbReference type="PANTHER" id="PTHR47893:SF1">
    <property type="entry name" value="REGULATORY PROTEIN PCHR"/>
    <property type="match status" value="1"/>
</dbReference>